<dbReference type="OrthoDB" id="9785076at2"/>
<dbReference type="InterPro" id="IPR022742">
    <property type="entry name" value="Hydrolase_4"/>
</dbReference>
<dbReference type="PIRSF" id="PIRSF037442">
    <property type="entry name" value="UCP037442_abhydr"/>
    <property type="match status" value="1"/>
</dbReference>
<dbReference type="InterPro" id="IPR017208">
    <property type="entry name" value="UCP037442_abhydr"/>
</dbReference>
<proteinExistence type="predicted"/>
<keyword evidence="3" id="KW-1185">Reference proteome</keyword>
<evidence type="ECO:0000259" key="1">
    <source>
        <dbReference type="Pfam" id="PF12146"/>
    </source>
</evidence>
<sequence>MSGNRPPVAQDHAGFQFVDIVAGRRILTGKLYLSTDKPDLAVVVHAATGVTQDYYEPFARWLSAQLNAAVLTYDYRETGLSRGAEPVQRLQARLSDWGIHDQNGALNHLCERFPNLPVWVIGHSLGGLFLRWHDNAHRVSRLLTVASGPAHYLSHPVSSWPSVFWFWFAGGPALTGTFGYLPGRSSGLGADLPAPAFWQWRRWCTSRGFYEIDWGKAFGNPGPVPEGLQLNMFSFSDDWMIPPKSVSRLPRYYPGVETRHSTLSPHDFGLRKLGHVGLFARKNAVAWPALVDPATG</sequence>
<organism evidence="2 3">
    <name type="scientific">Oceaniradius stylonematis</name>
    <dbReference type="NCBI Taxonomy" id="2184161"/>
    <lineage>
        <taxon>Bacteria</taxon>
        <taxon>Pseudomonadati</taxon>
        <taxon>Pseudomonadota</taxon>
        <taxon>Alphaproteobacteria</taxon>
        <taxon>Hyphomicrobiales</taxon>
        <taxon>Ahrensiaceae</taxon>
        <taxon>Oceaniradius</taxon>
    </lineage>
</organism>
<dbReference type="Proteomes" id="UP000246132">
    <property type="component" value="Unassembled WGS sequence"/>
</dbReference>
<protein>
    <recommendedName>
        <fullName evidence="1">Serine aminopeptidase S33 domain-containing protein</fullName>
    </recommendedName>
</protein>
<gene>
    <name evidence="2" type="ORF">DEM25_001565</name>
</gene>
<dbReference type="Gene3D" id="3.40.50.1820">
    <property type="entry name" value="alpha/beta hydrolase"/>
    <property type="match status" value="1"/>
</dbReference>
<dbReference type="Pfam" id="PF12146">
    <property type="entry name" value="Hydrolase_4"/>
    <property type="match status" value="1"/>
</dbReference>
<evidence type="ECO:0000313" key="3">
    <source>
        <dbReference type="Proteomes" id="UP000246132"/>
    </source>
</evidence>
<dbReference type="RefSeq" id="WP_109767984.1">
    <property type="nucleotide sequence ID" value="NZ_JASHJQ010000009.1"/>
</dbReference>
<reference evidence="2 3" key="1">
    <citation type="journal article" date="2018" name="Int. J. Syst. Bacteriol.">
        <title>Oceaniradius stylonemae gen. nov., sp. nov., isolated from a red alga, Stylonema cornu-cervi.</title>
        <authorList>
            <person name="Jeong S."/>
        </authorList>
    </citation>
    <scope>NUCLEOTIDE SEQUENCE [LARGE SCALE GENOMIC DNA]</scope>
    <source>
        <strain evidence="2 3">StC1</strain>
    </source>
</reference>
<dbReference type="AlphaFoldDB" id="A0A3A8ADW9"/>
<dbReference type="EMBL" id="QFWV02000002">
    <property type="protein sequence ID" value="RKF08045.1"/>
    <property type="molecule type" value="Genomic_DNA"/>
</dbReference>
<feature type="domain" description="Serine aminopeptidase S33" evidence="1">
    <location>
        <begin position="41"/>
        <end position="168"/>
    </location>
</feature>
<accession>A0A3A8ADW9</accession>
<dbReference type="SUPFAM" id="SSF53474">
    <property type="entry name" value="alpha/beta-Hydrolases"/>
    <property type="match status" value="1"/>
</dbReference>
<name>A0A3A8ADW9_9HYPH</name>
<dbReference type="InterPro" id="IPR029058">
    <property type="entry name" value="AB_hydrolase_fold"/>
</dbReference>
<comment type="caution">
    <text evidence="2">The sequence shown here is derived from an EMBL/GenBank/DDBJ whole genome shotgun (WGS) entry which is preliminary data.</text>
</comment>
<evidence type="ECO:0000313" key="2">
    <source>
        <dbReference type="EMBL" id="RKF08045.1"/>
    </source>
</evidence>